<sequence length="356" mass="38692">MDEPPPVVADTRVEIRGQSDFGKPWGVSVSTGYNRVTDRLRKQLGGSVVARIKDKCKNTLTSDAETRVRKAADELRVALTKLNLEGMTVPTLVNKDVDRYVRELYVTWQNTKVTPQSGKEQQIKEAEAAAKKLYETTGSTLEGARGECIYKAYALERMTAAYSNGWAIRVEGSVDFFPYIEGPKVSPKEGEPAAEPVKHGIAGFGGAGSLIWFPSRSSRVSATVSYGAKRATPKIDAPQRRIGFLLETAHNYGIGDIDVSGFQRGIAFGGMFAMQRCLEDAGCNDPVPYYDGAMTARTLTIGGFIDVRAAEKLQLRVGLPFTIHTFASPPPNTEGGGLLAWSFAPTVALSTTQWTL</sequence>
<reference evidence="1 2" key="1">
    <citation type="submission" date="2019-04" db="EMBL/GenBank/DDBJ databases">
        <authorList>
            <person name="Li Y."/>
            <person name="Wang J."/>
        </authorList>
    </citation>
    <scope>NUCLEOTIDE SEQUENCE [LARGE SCALE GENOMIC DNA]</scope>
    <source>
        <strain evidence="1 2">DSM 14668</strain>
    </source>
</reference>
<proteinExistence type="predicted"/>
<dbReference type="AlphaFoldDB" id="A0A4U1IVG7"/>
<comment type="caution">
    <text evidence="1">The sequence shown here is derived from an EMBL/GenBank/DDBJ whole genome shotgun (WGS) entry which is preliminary data.</text>
</comment>
<accession>A0A4U1IVG7</accession>
<protein>
    <submittedName>
        <fullName evidence="1">Uncharacterized protein</fullName>
    </submittedName>
</protein>
<evidence type="ECO:0000313" key="2">
    <source>
        <dbReference type="Proteomes" id="UP000309215"/>
    </source>
</evidence>
<dbReference type="RefSeq" id="WP_136934626.1">
    <property type="nucleotide sequence ID" value="NZ_SSMQ01000068.1"/>
</dbReference>
<gene>
    <name evidence="1" type="ORF">E8A74_41270</name>
</gene>
<evidence type="ECO:0000313" key="1">
    <source>
        <dbReference type="EMBL" id="TKC98451.1"/>
    </source>
</evidence>
<name>A0A4U1IVG7_9BACT</name>
<dbReference type="EMBL" id="SSMQ01000068">
    <property type="protein sequence ID" value="TKC98451.1"/>
    <property type="molecule type" value="Genomic_DNA"/>
</dbReference>
<keyword evidence="2" id="KW-1185">Reference proteome</keyword>
<organism evidence="1 2">
    <name type="scientific">Polyangium fumosum</name>
    <dbReference type="NCBI Taxonomy" id="889272"/>
    <lineage>
        <taxon>Bacteria</taxon>
        <taxon>Pseudomonadati</taxon>
        <taxon>Myxococcota</taxon>
        <taxon>Polyangia</taxon>
        <taxon>Polyangiales</taxon>
        <taxon>Polyangiaceae</taxon>
        <taxon>Polyangium</taxon>
    </lineage>
</organism>
<dbReference type="Proteomes" id="UP000309215">
    <property type="component" value="Unassembled WGS sequence"/>
</dbReference>